<accession>A0ABC9D5V8</accession>
<dbReference type="Pfam" id="PF20241">
    <property type="entry name" value="DUF6598"/>
    <property type="match status" value="1"/>
</dbReference>
<reference evidence="3" key="1">
    <citation type="submission" date="2024-10" db="EMBL/GenBank/DDBJ databases">
        <authorList>
            <person name="Ryan C."/>
        </authorList>
    </citation>
    <scope>NUCLEOTIDE SEQUENCE [LARGE SCALE GENOMIC DNA]</scope>
</reference>
<protein>
    <recommendedName>
        <fullName evidence="2">DUF6598 domain-containing protein</fullName>
    </recommendedName>
</protein>
<keyword evidence="4" id="KW-1185">Reference proteome</keyword>
<dbReference type="AlphaFoldDB" id="A0ABC9D5V8"/>
<proteinExistence type="predicted"/>
<evidence type="ECO:0000256" key="1">
    <source>
        <dbReference type="SAM" id="MobiDB-lite"/>
    </source>
</evidence>
<dbReference type="Proteomes" id="UP001497457">
    <property type="component" value="Chromosome 31b"/>
</dbReference>
<feature type="compositionally biased region" description="Basic and acidic residues" evidence="1">
    <location>
        <begin position="7"/>
        <end position="45"/>
    </location>
</feature>
<dbReference type="PANTHER" id="PTHR33065">
    <property type="entry name" value="OS07G0486400 PROTEIN"/>
    <property type="match status" value="1"/>
</dbReference>
<feature type="region of interest" description="Disordered" evidence="1">
    <location>
        <begin position="1"/>
        <end position="45"/>
    </location>
</feature>
<sequence>MEVEEGEAVKKREPRGAEEEGEAAKEIVHEGGRETGKIDPAGEKRRRLMEEYAKWKKEKDAATPPPDPEKWEDPYAFQARPFEQWWTRIFGWCYGSFNDETKIPCMRLTNTPGGFQLSTLQVFSVKVAEIHGGLQWPLFVFGTVALRDTEDQNRNIIFDRDRDNYQTLTEKDPCLVLTGPVRAVILRDRVYLQVSLYARGTTESEDKEISLLAVPFRSSSMPIKSILINEHYTSRLTALEFALGHITYSVEATICVEIVDGSWPDGFRGQFAARTARIDKEIVLLDSGGAGLLVAGDEVKLSRRVVSVECDGKLIVSVKALRDDKVFLYELDFTPQGMGTCNEILDIGPCRMKVTVAWSLFDVLET</sequence>
<evidence type="ECO:0000313" key="3">
    <source>
        <dbReference type="EMBL" id="CAL5031663.1"/>
    </source>
</evidence>
<organism evidence="3 4">
    <name type="scientific">Urochloa decumbens</name>
    <dbReference type="NCBI Taxonomy" id="240449"/>
    <lineage>
        <taxon>Eukaryota</taxon>
        <taxon>Viridiplantae</taxon>
        <taxon>Streptophyta</taxon>
        <taxon>Embryophyta</taxon>
        <taxon>Tracheophyta</taxon>
        <taxon>Spermatophyta</taxon>
        <taxon>Magnoliopsida</taxon>
        <taxon>Liliopsida</taxon>
        <taxon>Poales</taxon>
        <taxon>Poaceae</taxon>
        <taxon>PACMAD clade</taxon>
        <taxon>Panicoideae</taxon>
        <taxon>Panicodae</taxon>
        <taxon>Paniceae</taxon>
        <taxon>Melinidinae</taxon>
        <taxon>Urochloa</taxon>
    </lineage>
</organism>
<evidence type="ECO:0000259" key="2">
    <source>
        <dbReference type="Pfam" id="PF20241"/>
    </source>
</evidence>
<dbReference type="EMBL" id="OZ075141">
    <property type="protein sequence ID" value="CAL5031663.1"/>
    <property type="molecule type" value="Genomic_DNA"/>
</dbReference>
<feature type="domain" description="DUF6598" evidence="2">
    <location>
        <begin position="119"/>
        <end position="356"/>
    </location>
</feature>
<name>A0ABC9D5V8_9POAL</name>
<gene>
    <name evidence="3" type="ORF">URODEC1_LOCUS81822</name>
</gene>
<dbReference type="PANTHER" id="PTHR33065:SF153">
    <property type="entry name" value="DUF6598 DOMAIN-CONTAINING PROTEIN"/>
    <property type="match status" value="1"/>
</dbReference>
<dbReference type="InterPro" id="IPR046533">
    <property type="entry name" value="DUF6598"/>
</dbReference>
<evidence type="ECO:0000313" key="4">
    <source>
        <dbReference type="Proteomes" id="UP001497457"/>
    </source>
</evidence>